<feature type="region of interest" description="Disordered" evidence="10">
    <location>
        <begin position="132"/>
        <end position="302"/>
    </location>
</feature>
<evidence type="ECO:0000256" key="4">
    <source>
        <dbReference type="ARBA" id="ARBA00013508"/>
    </source>
</evidence>
<evidence type="ECO:0000256" key="7">
    <source>
        <dbReference type="ARBA" id="ARBA00023212"/>
    </source>
</evidence>
<feature type="compositionally biased region" description="Pro residues" evidence="10">
    <location>
        <begin position="272"/>
        <end position="283"/>
    </location>
</feature>
<feature type="compositionally biased region" description="Pro residues" evidence="10">
    <location>
        <begin position="253"/>
        <end position="263"/>
    </location>
</feature>
<evidence type="ECO:0000256" key="5">
    <source>
        <dbReference type="ARBA" id="ARBA00022490"/>
    </source>
</evidence>
<evidence type="ECO:0000256" key="9">
    <source>
        <dbReference type="ARBA" id="ARBA00045771"/>
    </source>
</evidence>
<reference evidence="11" key="3">
    <citation type="submission" date="2025-09" db="UniProtKB">
        <authorList>
            <consortium name="Ensembl"/>
        </authorList>
    </citation>
    <scope>IDENTIFICATION</scope>
</reference>
<dbReference type="GO" id="GO:0008017">
    <property type="term" value="F:microtubule binding"/>
    <property type="evidence" value="ECO:0007669"/>
    <property type="project" value="InterPro"/>
</dbReference>
<evidence type="ECO:0000256" key="10">
    <source>
        <dbReference type="SAM" id="MobiDB-lite"/>
    </source>
</evidence>
<dbReference type="GeneTree" id="ENSGT00940000175319"/>
<dbReference type="GO" id="GO:0005634">
    <property type="term" value="C:nucleus"/>
    <property type="evidence" value="ECO:0007669"/>
    <property type="project" value="UniProtKB-SubCell"/>
</dbReference>
<evidence type="ECO:0000256" key="1">
    <source>
        <dbReference type="ARBA" id="ARBA00004114"/>
    </source>
</evidence>
<keyword evidence="7" id="KW-0206">Cytoskeleton</keyword>
<dbReference type="InParanoid" id="A0A667WW36"/>
<dbReference type="AlphaFoldDB" id="A0A667WW36"/>
<evidence type="ECO:0000256" key="2">
    <source>
        <dbReference type="ARBA" id="ARBA00004123"/>
    </source>
</evidence>
<evidence type="ECO:0000256" key="3">
    <source>
        <dbReference type="ARBA" id="ARBA00010494"/>
    </source>
</evidence>
<evidence type="ECO:0000256" key="6">
    <source>
        <dbReference type="ARBA" id="ARBA00022701"/>
    </source>
</evidence>
<evidence type="ECO:0000313" key="12">
    <source>
        <dbReference type="Proteomes" id="UP000472263"/>
    </source>
</evidence>
<comment type="similarity">
    <text evidence="3">Belongs to the MDM1 family.</text>
</comment>
<dbReference type="PANTHER" id="PTHR32078:SF1">
    <property type="entry name" value="NUCLEAR PROTEIN MDM1"/>
    <property type="match status" value="1"/>
</dbReference>
<dbReference type="PANTHER" id="PTHR32078">
    <property type="entry name" value="NUCLEAR PROTEIN MDM1"/>
    <property type="match status" value="1"/>
</dbReference>
<dbReference type="Proteomes" id="UP000472263">
    <property type="component" value="Chromosome 23"/>
</dbReference>
<keyword evidence="8" id="KW-0539">Nucleus</keyword>
<reference evidence="11" key="1">
    <citation type="submission" date="2019-06" db="EMBL/GenBank/DDBJ databases">
        <authorList>
            <consortium name="Wellcome Sanger Institute Data Sharing"/>
        </authorList>
    </citation>
    <scope>NUCLEOTIDE SEQUENCE [LARGE SCALE GENOMIC DNA]</scope>
</reference>
<proteinExistence type="inferred from homology"/>
<keyword evidence="5" id="KW-0963">Cytoplasm</keyword>
<dbReference type="Ensembl" id="ENSMMDT00005004813.1">
    <property type="protein sequence ID" value="ENSMMDP00005004694.1"/>
    <property type="gene ID" value="ENSMMDG00005002562.1"/>
</dbReference>
<keyword evidence="12" id="KW-1185">Reference proteome</keyword>
<comment type="function">
    <text evidence="9">Microtubule-binding protein that negatively regulates centriole duplication. Binds to and stabilizes microtubules.</text>
</comment>
<dbReference type="InterPro" id="IPR029136">
    <property type="entry name" value="MDM1"/>
</dbReference>
<feature type="compositionally biased region" description="Basic and acidic residues" evidence="10">
    <location>
        <begin position="151"/>
        <end position="178"/>
    </location>
</feature>
<protein>
    <recommendedName>
        <fullName evidence="4">Nuclear protein MDM1</fullName>
    </recommendedName>
</protein>
<sequence>MPTQQKHNDVTQLQCDWLTVCDVMQLQCDWLTVCDVMQLQCDWLTVCDVMQLQQRRRQALMYRSRAWGLHFSRAHLSQLLSEHNALWEPVDTTDPPSPRLTSDLCSHALHDPDAHSTSCVEALDLASNCSSASKRTSVGGAGDAHTQHTLSDTHTEPGAPADRRLAWGEEHLDSEEGRLPTPRLKMQPFKRTHHDRTTPATGGALLVGRTDTASAHRAQRTGLAVSMTTGAKAVDSPQPRQEEACPDNSPSPNHKPPPSPPSKPIRTKQRPSTPPPLAPPPPHRIQGTMRHPDFQHNGELGSRFRELQCSGGGCGSDEDGRLSVMSCHAVRLPPARWRLPSWSALRRDGPTSGGRDDP</sequence>
<feature type="compositionally biased region" description="Basic and acidic residues" evidence="10">
    <location>
        <begin position="290"/>
        <end position="302"/>
    </location>
</feature>
<comment type="subcellular location">
    <subcellularLocation>
        <location evidence="1">Cytoplasm</location>
        <location evidence="1">Cytoskeleton</location>
        <location evidence="1">Microtubule organizing center</location>
        <location evidence="1">Centrosome</location>
        <location evidence="1">Centriole</location>
    </subcellularLocation>
    <subcellularLocation>
        <location evidence="2">Nucleus</location>
    </subcellularLocation>
</comment>
<dbReference type="GO" id="GO:0005874">
    <property type="term" value="C:microtubule"/>
    <property type="evidence" value="ECO:0007669"/>
    <property type="project" value="UniProtKB-KW"/>
</dbReference>
<accession>A0A667WW36</accession>
<reference evidence="11" key="2">
    <citation type="submission" date="2025-08" db="UniProtKB">
        <authorList>
            <consortium name="Ensembl"/>
        </authorList>
    </citation>
    <scope>IDENTIFICATION</scope>
</reference>
<evidence type="ECO:0000256" key="8">
    <source>
        <dbReference type="ARBA" id="ARBA00023242"/>
    </source>
</evidence>
<evidence type="ECO:0000313" key="11">
    <source>
        <dbReference type="Ensembl" id="ENSMMDP00005004694.1"/>
    </source>
</evidence>
<dbReference type="Pfam" id="PF15501">
    <property type="entry name" value="MDM1"/>
    <property type="match status" value="2"/>
</dbReference>
<dbReference type="GO" id="GO:0046600">
    <property type="term" value="P:negative regulation of centriole replication"/>
    <property type="evidence" value="ECO:0007669"/>
    <property type="project" value="InterPro"/>
</dbReference>
<name>A0A667WW36_9TELE</name>
<keyword evidence="6" id="KW-0493">Microtubule</keyword>
<organism evidence="11 12">
    <name type="scientific">Myripristis murdjan</name>
    <name type="common">pinecone soldierfish</name>
    <dbReference type="NCBI Taxonomy" id="586833"/>
    <lineage>
        <taxon>Eukaryota</taxon>
        <taxon>Metazoa</taxon>
        <taxon>Chordata</taxon>
        <taxon>Craniata</taxon>
        <taxon>Vertebrata</taxon>
        <taxon>Euteleostomi</taxon>
        <taxon>Actinopterygii</taxon>
        <taxon>Neopterygii</taxon>
        <taxon>Teleostei</taxon>
        <taxon>Neoteleostei</taxon>
        <taxon>Acanthomorphata</taxon>
        <taxon>Holocentriformes</taxon>
        <taxon>Holocentridae</taxon>
        <taxon>Myripristis</taxon>
    </lineage>
</organism>
<dbReference type="GO" id="GO:0005814">
    <property type="term" value="C:centriole"/>
    <property type="evidence" value="ECO:0007669"/>
    <property type="project" value="UniProtKB-SubCell"/>
</dbReference>